<reference evidence="7" key="1">
    <citation type="journal article" date="2014" name="Int. J. Syst. Evol. Microbiol.">
        <title>Complete genome sequence of Corynebacterium casei LMG S-19264T (=DSM 44701T), isolated from a smear-ripened cheese.</title>
        <authorList>
            <consortium name="US DOE Joint Genome Institute (JGI-PGF)"/>
            <person name="Walter F."/>
            <person name="Albersmeier A."/>
            <person name="Kalinowski J."/>
            <person name="Ruckert C."/>
        </authorList>
    </citation>
    <scope>NUCLEOTIDE SEQUENCE</scope>
    <source>
        <strain evidence="7">JCM 4646</strain>
    </source>
</reference>
<dbReference type="PANTHER" id="PTHR43027:SF2">
    <property type="entry name" value="TRANSPORT PERMEASE PROTEIN"/>
    <property type="match status" value="1"/>
</dbReference>
<gene>
    <name evidence="7" type="ORF">GCM10018781_25700</name>
</gene>
<proteinExistence type="predicted"/>
<evidence type="ECO:0000313" key="7">
    <source>
        <dbReference type="EMBL" id="GHH68560.1"/>
    </source>
</evidence>
<name>A0A919KQL4_9ACTN</name>
<keyword evidence="8" id="KW-1185">Reference proteome</keyword>
<feature type="transmembrane region" description="Helical" evidence="5">
    <location>
        <begin position="42"/>
        <end position="61"/>
    </location>
</feature>
<dbReference type="AlphaFoldDB" id="A0A919KQL4"/>
<dbReference type="Proteomes" id="UP000617734">
    <property type="component" value="Unassembled WGS sequence"/>
</dbReference>
<dbReference type="InterPro" id="IPR052902">
    <property type="entry name" value="ABC-2_transporter"/>
</dbReference>
<dbReference type="GO" id="GO:0140359">
    <property type="term" value="F:ABC-type transporter activity"/>
    <property type="evidence" value="ECO:0007669"/>
    <property type="project" value="InterPro"/>
</dbReference>
<feature type="transmembrane region" description="Helical" evidence="5">
    <location>
        <begin position="120"/>
        <end position="149"/>
    </location>
</feature>
<evidence type="ECO:0000256" key="4">
    <source>
        <dbReference type="ARBA" id="ARBA00023136"/>
    </source>
</evidence>
<feature type="transmembrane region" description="Helical" evidence="5">
    <location>
        <begin position="187"/>
        <end position="207"/>
    </location>
</feature>
<accession>A0A919KQL4</accession>
<dbReference type="Pfam" id="PF01061">
    <property type="entry name" value="ABC2_membrane"/>
    <property type="match status" value="1"/>
</dbReference>
<evidence type="ECO:0000256" key="1">
    <source>
        <dbReference type="ARBA" id="ARBA00004141"/>
    </source>
</evidence>
<dbReference type="GO" id="GO:0016020">
    <property type="term" value="C:membrane"/>
    <property type="evidence" value="ECO:0007669"/>
    <property type="project" value="UniProtKB-SubCell"/>
</dbReference>
<feature type="transmembrane region" description="Helical" evidence="5">
    <location>
        <begin position="81"/>
        <end position="100"/>
    </location>
</feature>
<feature type="transmembrane region" description="Helical" evidence="5">
    <location>
        <begin position="253"/>
        <end position="275"/>
    </location>
</feature>
<dbReference type="EMBL" id="BNBO01000011">
    <property type="protein sequence ID" value="GHH68560.1"/>
    <property type="molecule type" value="Genomic_DNA"/>
</dbReference>
<feature type="transmembrane region" description="Helical" evidence="5">
    <location>
        <begin position="155"/>
        <end position="175"/>
    </location>
</feature>
<comment type="subcellular location">
    <subcellularLocation>
        <location evidence="1">Membrane</location>
        <topology evidence="1">Multi-pass membrane protein</topology>
    </subcellularLocation>
</comment>
<keyword evidence="4 5" id="KW-0472">Membrane</keyword>
<sequence length="281" mass="29209">MTTAAPAAPVRPATAAPTTTPAGRILALGRAEATLLLRNRSALFIAVALPLLMIGALRGVLDQQAEKLAGLDLDAALVNGVVGFVLMFVVYYNLTSAYVARRNELVLKRLRTGEAGDLEILAGTAVPAVALGLLMCALVAVGGAVMMHLPGPANPLLIVAGLALALVLLIALAALSSSFTKTVESAGITTLPLMLVTQFGSGLLVPLEAMSDRVADLCRLLPATPAFELIRLGWFGTDGSAPATGFAGTWAEAAPHLAVGTLWTAVAVWTTLRVFRWEPRR</sequence>
<reference evidence="7" key="2">
    <citation type="submission" date="2020-09" db="EMBL/GenBank/DDBJ databases">
        <authorList>
            <person name="Sun Q."/>
            <person name="Ohkuma M."/>
        </authorList>
    </citation>
    <scope>NUCLEOTIDE SEQUENCE</scope>
    <source>
        <strain evidence="7">JCM 4646</strain>
    </source>
</reference>
<dbReference type="GeneID" id="95353025"/>
<keyword evidence="2 5" id="KW-0812">Transmembrane</keyword>
<evidence type="ECO:0000256" key="5">
    <source>
        <dbReference type="SAM" id="Phobius"/>
    </source>
</evidence>
<evidence type="ECO:0000256" key="2">
    <source>
        <dbReference type="ARBA" id="ARBA00022692"/>
    </source>
</evidence>
<evidence type="ECO:0000259" key="6">
    <source>
        <dbReference type="Pfam" id="PF01061"/>
    </source>
</evidence>
<evidence type="ECO:0000256" key="3">
    <source>
        <dbReference type="ARBA" id="ARBA00022989"/>
    </source>
</evidence>
<evidence type="ECO:0000313" key="8">
    <source>
        <dbReference type="Proteomes" id="UP000617734"/>
    </source>
</evidence>
<feature type="domain" description="ABC-2 type transporter transmembrane" evidence="6">
    <location>
        <begin position="25"/>
        <end position="232"/>
    </location>
</feature>
<protein>
    <submittedName>
        <fullName evidence="7">Transport permease protein</fullName>
    </submittedName>
</protein>
<comment type="caution">
    <text evidence="7">The sequence shown here is derived from an EMBL/GenBank/DDBJ whole genome shotgun (WGS) entry which is preliminary data.</text>
</comment>
<dbReference type="PANTHER" id="PTHR43027">
    <property type="entry name" value="DOXORUBICIN RESISTANCE ABC TRANSPORTER PERMEASE PROTEIN DRRC-RELATED"/>
    <property type="match status" value="1"/>
</dbReference>
<dbReference type="RefSeq" id="WP_190210936.1">
    <property type="nucleotide sequence ID" value="NZ_BNBO01000011.1"/>
</dbReference>
<keyword evidence="3 5" id="KW-1133">Transmembrane helix</keyword>
<organism evidence="7 8">
    <name type="scientific">Kitasatospora indigofera</name>
    <dbReference type="NCBI Taxonomy" id="67307"/>
    <lineage>
        <taxon>Bacteria</taxon>
        <taxon>Bacillati</taxon>
        <taxon>Actinomycetota</taxon>
        <taxon>Actinomycetes</taxon>
        <taxon>Kitasatosporales</taxon>
        <taxon>Streptomycetaceae</taxon>
        <taxon>Kitasatospora</taxon>
    </lineage>
</organism>
<dbReference type="InterPro" id="IPR013525">
    <property type="entry name" value="ABC2_TM"/>
</dbReference>